<reference evidence="6 7" key="1">
    <citation type="submission" date="2016-10" db="EMBL/GenBank/DDBJ databases">
        <title>Genome sequence of Streptomyces gilvigriseus MUSC 26.</title>
        <authorList>
            <person name="Lee L.-H."/>
            <person name="Ser H.-L."/>
        </authorList>
    </citation>
    <scope>NUCLEOTIDE SEQUENCE [LARGE SCALE GENOMIC DNA]</scope>
    <source>
        <strain evidence="6 7">MUSC 26</strain>
    </source>
</reference>
<gene>
    <name evidence="6" type="ORF">BIV57_19495</name>
</gene>
<protein>
    <submittedName>
        <fullName evidence="6">ABC transporter substrate-binding protein</fullName>
    </submittedName>
</protein>
<comment type="similarity">
    <text evidence="2">Belongs to the bacterial solute-binding protein 2 family.</text>
</comment>
<dbReference type="STRING" id="1428644.BIV57_19495"/>
<keyword evidence="3 4" id="KW-0732">Signal</keyword>
<dbReference type="GO" id="GO:0030246">
    <property type="term" value="F:carbohydrate binding"/>
    <property type="evidence" value="ECO:0007669"/>
    <property type="project" value="UniProtKB-ARBA"/>
</dbReference>
<dbReference type="Proteomes" id="UP000243342">
    <property type="component" value="Unassembled WGS sequence"/>
</dbReference>
<dbReference type="EMBL" id="MLCF01000128">
    <property type="protein sequence ID" value="OIV35808.1"/>
    <property type="molecule type" value="Genomic_DNA"/>
</dbReference>
<dbReference type="InterPro" id="IPR025997">
    <property type="entry name" value="SBP_2_dom"/>
</dbReference>
<name>A0A1J7C2M1_9ACTN</name>
<evidence type="ECO:0000259" key="5">
    <source>
        <dbReference type="Pfam" id="PF13407"/>
    </source>
</evidence>
<dbReference type="Gene3D" id="3.40.50.2300">
    <property type="match status" value="2"/>
</dbReference>
<evidence type="ECO:0000256" key="4">
    <source>
        <dbReference type="SAM" id="SignalP"/>
    </source>
</evidence>
<feature type="chain" id="PRO_5039538280" evidence="4">
    <location>
        <begin position="25"/>
        <end position="356"/>
    </location>
</feature>
<dbReference type="Pfam" id="PF13407">
    <property type="entry name" value="Peripla_BP_4"/>
    <property type="match status" value="1"/>
</dbReference>
<dbReference type="SUPFAM" id="SSF53822">
    <property type="entry name" value="Periplasmic binding protein-like I"/>
    <property type="match status" value="1"/>
</dbReference>
<dbReference type="GO" id="GO:0030313">
    <property type="term" value="C:cell envelope"/>
    <property type="evidence" value="ECO:0007669"/>
    <property type="project" value="UniProtKB-SubCell"/>
</dbReference>
<dbReference type="CDD" id="cd01536">
    <property type="entry name" value="PBP1_ABC_sugar_binding-like"/>
    <property type="match status" value="1"/>
</dbReference>
<keyword evidence="7" id="KW-1185">Reference proteome</keyword>
<dbReference type="PANTHER" id="PTHR46847">
    <property type="entry name" value="D-ALLOSE-BINDING PERIPLASMIC PROTEIN-RELATED"/>
    <property type="match status" value="1"/>
</dbReference>
<dbReference type="AlphaFoldDB" id="A0A1J7C2M1"/>
<sequence>MSSQPSRRTAVLATALALLCVPLAACGSSTKGGASSSKPLVGVDYPRADTDFWNSYIKYVPQFAGQQGVTLKTTNSQNDISKLASNVQTLISQQVKGVVIAPQDTAAVKPTLQTLAAKKIPVVSIDTRPDSGKVFMIVRADNKAYGEKACRFLGTKLKGKGRVVDLEGDLTSINGRDRTDAFNACMKQNYPGITVVGEPTNWDQDTASRKLKTDLQGAPVNGVYMQASFALSGTLQALKQRGMLVPPSNPKHVYIVSNDGIPQELKDIKAGQIDATVSQPADQYAKYGLFYIKAAIDGKTFKPGKTDHGSTIIRTPQGNLEDQLPAPLVTLDGGSYGGITSVKPDDTSLWGNHLGG</sequence>
<dbReference type="PANTHER" id="PTHR46847:SF1">
    <property type="entry name" value="D-ALLOSE-BINDING PERIPLASMIC PROTEIN-RELATED"/>
    <property type="match status" value="1"/>
</dbReference>
<feature type="signal peptide" evidence="4">
    <location>
        <begin position="1"/>
        <end position="24"/>
    </location>
</feature>
<dbReference type="InterPro" id="IPR028082">
    <property type="entry name" value="Peripla_BP_I"/>
</dbReference>
<proteinExistence type="inferred from homology"/>
<comment type="caution">
    <text evidence="6">The sequence shown here is derived from an EMBL/GenBank/DDBJ whole genome shotgun (WGS) entry which is preliminary data.</text>
</comment>
<feature type="domain" description="Periplasmic binding protein" evidence="5">
    <location>
        <begin position="42"/>
        <end position="299"/>
    </location>
</feature>
<organism evidence="6 7">
    <name type="scientific">Mangrovactinospora gilvigrisea</name>
    <dbReference type="NCBI Taxonomy" id="1428644"/>
    <lineage>
        <taxon>Bacteria</taxon>
        <taxon>Bacillati</taxon>
        <taxon>Actinomycetota</taxon>
        <taxon>Actinomycetes</taxon>
        <taxon>Kitasatosporales</taxon>
        <taxon>Streptomycetaceae</taxon>
        <taxon>Mangrovactinospora</taxon>
    </lineage>
</organism>
<evidence type="ECO:0000256" key="1">
    <source>
        <dbReference type="ARBA" id="ARBA00004196"/>
    </source>
</evidence>
<evidence type="ECO:0000256" key="3">
    <source>
        <dbReference type="ARBA" id="ARBA00022729"/>
    </source>
</evidence>
<comment type="subcellular location">
    <subcellularLocation>
        <location evidence="1">Cell envelope</location>
    </subcellularLocation>
</comment>
<evidence type="ECO:0000256" key="2">
    <source>
        <dbReference type="ARBA" id="ARBA00007639"/>
    </source>
</evidence>
<evidence type="ECO:0000313" key="6">
    <source>
        <dbReference type="EMBL" id="OIV35808.1"/>
    </source>
</evidence>
<accession>A0A1J7C2M1</accession>
<dbReference type="RefSeq" id="WP_071658209.1">
    <property type="nucleotide sequence ID" value="NZ_MLCF01000128.1"/>
</dbReference>
<evidence type="ECO:0000313" key="7">
    <source>
        <dbReference type="Proteomes" id="UP000243342"/>
    </source>
</evidence>
<dbReference type="OrthoDB" id="1957427at2"/>